<proteinExistence type="predicted"/>
<dbReference type="EMBL" id="CM055097">
    <property type="protein sequence ID" value="KAJ7554184.1"/>
    <property type="molecule type" value="Genomic_DNA"/>
</dbReference>
<organism evidence="1 2">
    <name type="scientific">Diphasiastrum complanatum</name>
    <name type="common">Issler's clubmoss</name>
    <name type="synonym">Lycopodium complanatum</name>
    <dbReference type="NCBI Taxonomy" id="34168"/>
    <lineage>
        <taxon>Eukaryota</taxon>
        <taxon>Viridiplantae</taxon>
        <taxon>Streptophyta</taxon>
        <taxon>Embryophyta</taxon>
        <taxon>Tracheophyta</taxon>
        <taxon>Lycopodiopsida</taxon>
        <taxon>Lycopodiales</taxon>
        <taxon>Lycopodiaceae</taxon>
        <taxon>Lycopodioideae</taxon>
        <taxon>Diphasiastrum</taxon>
    </lineage>
</organism>
<evidence type="ECO:0000313" key="1">
    <source>
        <dbReference type="EMBL" id="KAJ7554184.1"/>
    </source>
</evidence>
<evidence type="ECO:0000313" key="2">
    <source>
        <dbReference type="Proteomes" id="UP001162992"/>
    </source>
</evidence>
<accession>A0ACC2DJ44</accession>
<dbReference type="Proteomes" id="UP001162992">
    <property type="component" value="Chromosome 6"/>
</dbReference>
<reference evidence="2" key="1">
    <citation type="journal article" date="2024" name="Proc. Natl. Acad. Sci. U.S.A.">
        <title>Extraordinary preservation of gene collinearity over three hundred million years revealed in homosporous lycophytes.</title>
        <authorList>
            <person name="Li C."/>
            <person name="Wickell D."/>
            <person name="Kuo L.Y."/>
            <person name="Chen X."/>
            <person name="Nie B."/>
            <person name="Liao X."/>
            <person name="Peng D."/>
            <person name="Ji J."/>
            <person name="Jenkins J."/>
            <person name="Williams M."/>
            <person name="Shu S."/>
            <person name="Plott C."/>
            <person name="Barry K."/>
            <person name="Rajasekar S."/>
            <person name="Grimwood J."/>
            <person name="Han X."/>
            <person name="Sun S."/>
            <person name="Hou Z."/>
            <person name="He W."/>
            <person name="Dai G."/>
            <person name="Sun C."/>
            <person name="Schmutz J."/>
            <person name="Leebens-Mack J.H."/>
            <person name="Li F.W."/>
            <person name="Wang L."/>
        </authorList>
    </citation>
    <scope>NUCLEOTIDE SEQUENCE [LARGE SCALE GENOMIC DNA]</scope>
    <source>
        <strain evidence="2">cv. PW_Plant_1</strain>
    </source>
</reference>
<gene>
    <name evidence="1" type="ORF">O6H91_06G129700</name>
</gene>
<name>A0ACC2DJ44_DIPCM</name>
<sequence length="183" mass="21615">MMHRRSPSWSPPPRGGYRRHQSPRRLYGRDDLQTSLLVRNLSRDCRPEDLSVRFEEFGPLKDVYLPKDYYTREPRGFGFVQFLDPQDAADAQYEMDGKLVNGRKISVVFAEENRKKPTEMRSRENTRESGQHGDRRPPYQGRSHFHSPKHYSSARRSYSRSYSPSNRRGYDHRYSASLGQDRD</sequence>
<keyword evidence="2" id="KW-1185">Reference proteome</keyword>
<protein>
    <submittedName>
        <fullName evidence="1">Uncharacterized protein</fullName>
    </submittedName>
</protein>
<comment type="caution">
    <text evidence="1">The sequence shown here is derived from an EMBL/GenBank/DDBJ whole genome shotgun (WGS) entry which is preliminary data.</text>
</comment>